<dbReference type="RefSeq" id="WP_095414824.1">
    <property type="nucleotide sequence ID" value="NZ_CP018477.1"/>
</dbReference>
<feature type="region of interest" description="Disordered" evidence="1">
    <location>
        <begin position="44"/>
        <end position="266"/>
    </location>
</feature>
<keyword evidence="4" id="KW-1185">Reference proteome</keyword>
<sequence>MPKFWLQIAPLVTLCSLIGLAIYRYQNVNDRIWQMVQAQKRSVKEGIASRGPTSDPLGYQTETTNTGSDTAPAASLRTPSTMTSRETITGSDNGDAPISPTGWTSLEITPSVAESHDDSGGEPASNGCSSHTGPNGEAVRSPQITTAVPPRMAITVPPSVTEMSHAKKNASPAAAEPVPADPVVGTQPSAGESSTTAGDSEVASPEVPKPQTGQEPMATADAGGDMPPLVPIAGFRSRSNEGSPRSAKEEFQTLDTQPSVARKMEQSPVVGAGLPLVTIVKSPWFPSEKPQRLPPVDQALPSPQAVSPSEWFPSVPLYPSTGR</sequence>
<dbReference type="EMBL" id="CP018477">
    <property type="protein sequence ID" value="ASV74535.1"/>
    <property type="molecule type" value="Genomic_DNA"/>
</dbReference>
<feature type="region of interest" description="Disordered" evidence="1">
    <location>
        <begin position="286"/>
        <end position="323"/>
    </location>
</feature>
<proteinExistence type="predicted"/>
<dbReference type="KEGG" id="ttf:THTE_1933"/>
<name>A0A286REZ5_9BACT</name>
<feature type="compositionally biased region" description="Polar residues" evidence="1">
    <location>
        <begin position="186"/>
        <end position="198"/>
    </location>
</feature>
<keyword evidence="2" id="KW-1133">Transmembrane helix</keyword>
<evidence type="ECO:0000256" key="1">
    <source>
        <dbReference type="SAM" id="MobiDB-lite"/>
    </source>
</evidence>
<evidence type="ECO:0000256" key="2">
    <source>
        <dbReference type="SAM" id="Phobius"/>
    </source>
</evidence>
<keyword evidence="2" id="KW-0472">Membrane</keyword>
<feature type="transmembrane region" description="Helical" evidence="2">
    <location>
        <begin position="6"/>
        <end position="25"/>
    </location>
</feature>
<feature type="compositionally biased region" description="Low complexity" evidence="1">
    <location>
        <begin position="172"/>
        <end position="184"/>
    </location>
</feature>
<keyword evidence="2" id="KW-0812">Transmembrane</keyword>
<gene>
    <name evidence="3" type="ORF">THTE_1933</name>
</gene>
<organism evidence="3 4">
    <name type="scientific">Thermogutta terrifontis</name>
    <dbReference type="NCBI Taxonomy" id="1331910"/>
    <lineage>
        <taxon>Bacteria</taxon>
        <taxon>Pseudomonadati</taxon>
        <taxon>Planctomycetota</taxon>
        <taxon>Planctomycetia</taxon>
        <taxon>Pirellulales</taxon>
        <taxon>Thermoguttaceae</taxon>
        <taxon>Thermogutta</taxon>
    </lineage>
</organism>
<reference evidence="3 4" key="1">
    <citation type="journal article" name="Front. Microbiol.">
        <title>Sugar Metabolism of the First Thermophilic Planctomycete Thermogutta terrifontis: Comparative Genomic and Transcriptomic Approaches.</title>
        <authorList>
            <person name="Elcheninov A.G."/>
            <person name="Menzel P."/>
            <person name="Gudbergsdottir S.R."/>
            <person name="Slesarev A.I."/>
            <person name="Kadnikov V.V."/>
            <person name="Krogh A."/>
            <person name="Bonch-Osmolovskaya E.A."/>
            <person name="Peng X."/>
            <person name="Kublanov I.V."/>
        </authorList>
    </citation>
    <scope>NUCLEOTIDE SEQUENCE [LARGE SCALE GENOMIC DNA]</scope>
    <source>
        <strain evidence="3 4">R1</strain>
    </source>
</reference>
<dbReference type="AlphaFoldDB" id="A0A286REZ5"/>
<protein>
    <submittedName>
        <fullName evidence="3">Uncharacterized protein</fullName>
    </submittedName>
</protein>
<feature type="compositionally biased region" description="Polar residues" evidence="1">
    <location>
        <begin position="60"/>
        <end position="69"/>
    </location>
</feature>
<evidence type="ECO:0000313" key="4">
    <source>
        <dbReference type="Proteomes" id="UP000215086"/>
    </source>
</evidence>
<evidence type="ECO:0000313" key="3">
    <source>
        <dbReference type="EMBL" id="ASV74535.1"/>
    </source>
</evidence>
<accession>A0A286REZ5</accession>
<dbReference type="Proteomes" id="UP000215086">
    <property type="component" value="Chromosome"/>
</dbReference>
<feature type="compositionally biased region" description="Polar residues" evidence="1">
    <location>
        <begin position="77"/>
        <end position="92"/>
    </location>
</feature>